<evidence type="ECO:0000259" key="28">
    <source>
        <dbReference type="Pfam" id="PF03061"/>
    </source>
</evidence>
<evidence type="ECO:0000256" key="1">
    <source>
        <dbReference type="ARBA" id="ARBA00004496"/>
    </source>
</evidence>
<evidence type="ECO:0000256" key="25">
    <source>
        <dbReference type="ARBA" id="ARBA00048074"/>
    </source>
</evidence>
<dbReference type="AlphaFoldDB" id="A0A6J6TQU0"/>
<evidence type="ECO:0000256" key="5">
    <source>
        <dbReference type="ARBA" id="ARBA00022475"/>
    </source>
</evidence>
<evidence type="ECO:0000256" key="24">
    <source>
        <dbReference type="ARBA" id="ARBA00047969"/>
    </source>
</evidence>
<evidence type="ECO:0000256" key="12">
    <source>
        <dbReference type="ARBA" id="ARBA00023098"/>
    </source>
</evidence>
<dbReference type="InterPro" id="IPR006683">
    <property type="entry name" value="Thioestr_dom"/>
</dbReference>
<organism evidence="29">
    <name type="scientific">freshwater metagenome</name>
    <dbReference type="NCBI Taxonomy" id="449393"/>
    <lineage>
        <taxon>unclassified sequences</taxon>
        <taxon>metagenomes</taxon>
        <taxon>ecological metagenomes</taxon>
    </lineage>
</organism>
<keyword evidence="15" id="KW-0966">Cell projection</keyword>
<dbReference type="GO" id="GO:0016787">
    <property type="term" value="F:hydrolase activity"/>
    <property type="evidence" value="ECO:0007669"/>
    <property type="project" value="UniProtKB-KW"/>
</dbReference>
<evidence type="ECO:0000256" key="7">
    <source>
        <dbReference type="ARBA" id="ARBA00022703"/>
    </source>
</evidence>
<evidence type="ECO:0000256" key="3">
    <source>
        <dbReference type="ARBA" id="ARBA00004632"/>
    </source>
</evidence>
<comment type="catalytic activity">
    <reaction evidence="26">
        <text>tetradecanoyl-CoA + H2O = tetradecanoate + CoA + H(+)</text>
        <dbReference type="Rhea" id="RHEA:40119"/>
        <dbReference type="ChEBI" id="CHEBI:15377"/>
        <dbReference type="ChEBI" id="CHEBI:15378"/>
        <dbReference type="ChEBI" id="CHEBI:30807"/>
        <dbReference type="ChEBI" id="CHEBI:57287"/>
        <dbReference type="ChEBI" id="CHEBI:57385"/>
    </reaction>
    <physiologicalReaction direction="left-to-right" evidence="26">
        <dbReference type="Rhea" id="RHEA:40120"/>
    </physiologicalReaction>
</comment>
<evidence type="ECO:0000256" key="14">
    <source>
        <dbReference type="ARBA" id="ARBA00023136"/>
    </source>
</evidence>
<dbReference type="GO" id="GO:0032587">
    <property type="term" value="C:ruffle membrane"/>
    <property type="evidence" value="ECO:0007669"/>
    <property type="project" value="UniProtKB-SubCell"/>
</dbReference>
<evidence type="ECO:0000256" key="22">
    <source>
        <dbReference type="ARBA" id="ARBA00047588"/>
    </source>
</evidence>
<evidence type="ECO:0000256" key="15">
    <source>
        <dbReference type="ARBA" id="ARBA00023273"/>
    </source>
</evidence>
<name>A0A6J6TQU0_9ZZZZ</name>
<keyword evidence="13" id="KW-0496">Mitochondrion</keyword>
<accession>A0A6J6TQU0</accession>
<comment type="catalytic activity">
    <reaction evidence="24">
        <text>decanoyl-CoA + H2O = decanoate + CoA + H(+)</text>
        <dbReference type="Rhea" id="RHEA:40059"/>
        <dbReference type="ChEBI" id="CHEBI:15377"/>
        <dbReference type="ChEBI" id="CHEBI:15378"/>
        <dbReference type="ChEBI" id="CHEBI:27689"/>
        <dbReference type="ChEBI" id="CHEBI:57287"/>
        <dbReference type="ChEBI" id="CHEBI:61430"/>
    </reaction>
    <physiologicalReaction direction="left-to-right" evidence="24">
        <dbReference type="Rhea" id="RHEA:40060"/>
    </physiologicalReaction>
</comment>
<evidence type="ECO:0000313" key="29">
    <source>
        <dbReference type="EMBL" id="CAB4749265.1"/>
    </source>
</evidence>
<dbReference type="GO" id="GO:0005743">
    <property type="term" value="C:mitochondrial inner membrane"/>
    <property type="evidence" value="ECO:0007669"/>
    <property type="project" value="UniProtKB-SubCell"/>
</dbReference>
<keyword evidence="10" id="KW-0276">Fatty acid metabolism</keyword>
<protein>
    <recommendedName>
        <fullName evidence="20">Acyl-coenzyme A thioesterase THEM4</fullName>
        <ecNumber evidence="19">3.1.2.2</ecNumber>
    </recommendedName>
    <alternativeName>
        <fullName evidence="21">Thioesterase superfamily member 4</fullName>
    </alternativeName>
</protein>
<dbReference type="EMBL" id="CAEZYR010000060">
    <property type="protein sequence ID" value="CAB4749265.1"/>
    <property type="molecule type" value="Genomic_DNA"/>
</dbReference>
<feature type="region of interest" description="Disordered" evidence="27">
    <location>
        <begin position="1"/>
        <end position="22"/>
    </location>
</feature>
<dbReference type="InterPro" id="IPR029069">
    <property type="entry name" value="HotDog_dom_sf"/>
</dbReference>
<dbReference type="Gene3D" id="3.10.129.10">
    <property type="entry name" value="Hotdog Thioesterase"/>
    <property type="match status" value="1"/>
</dbReference>
<dbReference type="EC" id="3.1.2.2" evidence="19"/>
<comment type="catalytic activity">
    <reaction evidence="22">
        <text>octanoyl-CoA + H2O = octanoate + CoA + H(+)</text>
        <dbReference type="Rhea" id="RHEA:30143"/>
        <dbReference type="ChEBI" id="CHEBI:15377"/>
        <dbReference type="ChEBI" id="CHEBI:15378"/>
        <dbReference type="ChEBI" id="CHEBI:25646"/>
        <dbReference type="ChEBI" id="CHEBI:57287"/>
        <dbReference type="ChEBI" id="CHEBI:57386"/>
    </reaction>
    <physiologicalReaction direction="left-to-right" evidence="22">
        <dbReference type="Rhea" id="RHEA:30144"/>
    </physiologicalReaction>
</comment>
<comment type="catalytic activity">
    <reaction evidence="17">
        <text>(9Z)-octadecenoyl-CoA + H2O = (9Z)-octadecenoate + CoA + H(+)</text>
        <dbReference type="Rhea" id="RHEA:40139"/>
        <dbReference type="ChEBI" id="CHEBI:15377"/>
        <dbReference type="ChEBI" id="CHEBI:15378"/>
        <dbReference type="ChEBI" id="CHEBI:30823"/>
        <dbReference type="ChEBI" id="CHEBI:57287"/>
        <dbReference type="ChEBI" id="CHEBI:57387"/>
    </reaction>
    <physiologicalReaction direction="left-to-right" evidence="17">
        <dbReference type="Rhea" id="RHEA:40140"/>
    </physiologicalReaction>
</comment>
<dbReference type="CDD" id="cd03443">
    <property type="entry name" value="PaaI_thioesterase"/>
    <property type="match status" value="1"/>
</dbReference>
<evidence type="ECO:0000256" key="18">
    <source>
        <dbReference type="ARBA" id="ARBA00038456"/>
    </source>
</evidence>
<evidence type="ECO:0000256" key="26">
    <source>
        <dbReference type="ARBA" id="ARBA00048180"/>
    </source>
</evidence>
<evidence type="ECO:0000256" key="6">
    <source>
        <dbReference type="ARBA" id="ARBA00022490"/>
    </source>
</evidence>
<feature type="domain" description="Thioesterase" evidence="28">
    <location>
        <begin position="136"/>
        <end position="207"/>
    </location>
</feature>
<dbReference type="InterPro" id="IPR052365">
    <property type="entry name" value="THEM4/THEM5_acyl-CoA_thioest"/>
</dbReference>
<evidence type="ECO:0000256" key="4">
    <source>
        <dbReference type="ARBA" id="ARBA00004637"/>
    </source>
</evidence>
<keyword evidence="9" id="KW-0378">Hydrolase</keyword>
<evidence type="ECO:0000256" key="16">
    <source>
        <dbReference type="ARBA" id="ARBA00035852"/>
    </source>
</evidence>
<evidence type="ECO:0000256" key="10">
    <source>
        <dbReference type="ARBA" id="ARBA00022832"/>
    </source>
</evidence>
<evidence type="ECO:0000256" key="27">
    <source>
        <dbReference type="SAM" id="MobiDB-lite"/>
    </source>
</evidence>
<evidence type="ECO:0000256" key="9">
    <source>
        <dbReference type="ARBA" id="ARBA00022801"/>
    </source>
</evidence>
<evidence type="ECO:0000256" key="20">
    <source>
        <dbReference type="ARBA" id="ARBA00040123"/>
    </source>
</evidence>
<dbReference type="SUPFAM" id="SSF54637">
    <property type="entry name" value="Thioesterase/thiol ester dehydrase-isomerase"/>
    <property type="match status" value="1"/>
</dbReference>
<dbReference type="GO" id="GO:0005758">
    <property type="term" value="C:mitochondrial intermembrane space"/>
    <property type="evidence" value="ECO:0007669"/>
    <property type="project" value="UniProtKB-SubCell"/>
</dbReference>
<dbReference type="Pfam" id="PF03061">
    <property type="entry name" value="4HBT"/>
    <property type="match status" value="1"/>
</dbReference>
<evidence type="ECO:0000256" key="19">
    <source>
        <dbReference type="ARBA" id="ARBA00038848"/>
    </source>
</evidence>
<dbReference type="PANTHER" id="PTHR12418:SF19">
    <property type="entry name" value="ACYL-COENZYME A THIOESTERASE THEM4"/>
    <property type="match status" value="1"/>
</dbReference>
<comment type="similarity">
    <text evidence="18">Belongs to the THEM4/THEM5 thioesterase family.</text>
</comment>
<sequence>MAEPHLNQPGGLHRSSTHPRIAGRELELRSMADAIRRLIALTVDSDAGTATTASAAARLHALADELAPMVREVHPPKHSGIANDGDESNPHDHFQFDVMLGIYNPLALPVEMTWEPPVARGRATFTSPYEGPPNCVHGAVIAGAFDQVFNVANLKTGVAGPTAYLHVDYRRPTMLLRPLLFEGWVDHTEGRKSYCKGRIIQDDVVTCEAEGLFIQVDPERIRNLGGV</sequence>
<reference evidence="29" key="1">
    <citation type="submission" date="2020-05" db="EMBL/GenBank/DDBJ databases">
        <authorList>
            <person name="Chiriac C."/>
            <person name="Salcher M."/>
            <person name="Ghai R."/>
            <person name="Kavagutti S V."/>
        </authorList>
    </citation>
    <scope>NUCLEOTIDE SEQUENCE</scope>
</reference>
<proteinExistence type="inferred from homology"/>
<evidence type="ECO:0000256" key="13">
    <source>
        <dbReference type="ARBA" id="ARBA00023128"/>
    </source>
</evidence>
<comment type="catalytic activity">
    <reaction evidence="16">
        <text>(5Z,8Z,11Z,14Z)-eicosatetraenoyl-CoA + H2O = (5Z,8Z,11Z,14Z)-eicosatetraenoate + CoA + H(+)</text>
        <dbReference type="Rhea" id="RHEA:40151"/>
        <dbReference type="ChEBI" id="CHEBI:15377"/>
        <dbReference type="ChEBI" id="CHEBI:15378"/>
        <dbReference type="ChEBI" id="CHEBI:32395"/>
        <dbReference type="ChEBI" id="CHEBI:57287"/>
        <dbReference type="ChEBI" id="CHEBI:57368"/>
    </reaction>
    <physiologicalReaction direction="left-to-right" evidence="16">
        <dbReference type="Rhea" id="RHEA:40152"/>
    </physiologicalReaction>
</comment>
<keyword evidence="7" id="KW-0053">Apoptosis</keyword>
<keyword evidence="6" id="KW-0963">Cytoplasm</keyword>
<dbReference type="PANTHER" id="PTHR12418">
    <property type="entry name" value="ACYL-COENZYME A THIOESTERASE THEM4"/>
    <property type="match status" value="1"/>
</dbReference>
<dbReference type="GO" id="GO:0006631">
    <property type="term" value="P:fatty acid metabolic process"/>
    <property type="evidence" value="ECO:0007669"/>
    <property type="project" value="UniProtKB-KW"/>
</dbReference>
<evidence type="ECO:0000256" key="21">
    <source>
        <dbReference type="ARBA" id="ARBA00043210"/>
    </source>
</evidence>
<gene>
    <name evidence="29" type="ORF">UFOPK2754_01708</name>
</gene>
<evidence type="ECO:0000256" key="11">
    <source>
        <dbReference type="ARBA" id="ARBA00022946"/>
    </source>
</evidence>
<comment type="subcellular location">
    <subcellularLocation>
        <location evidence="3">Cell projection</location>
        <location evidence="3">Ruffle membrane</location>
    </subcellularLocation>
    <subcellularLocation>
        <location evidence="1">Cytoplasm</location>
    </subcellularLocation>
    <subcellularLocation>
        <location evidence="4">Mitochondrion inner membrane</location>
        <topology evidence="4">Peripheral membrane protein</topology>
    </subcellularLocation>
    <subcellularLocation>
        <location evidence="2">Mitochondrion intermembrane space</location>
    </subcellularLocation>
</comment>
<evidence type="ECO:0000256" key="17">
    <source>
        <dbReference type="ARBA" id="ARBA00037002"/>
    </source>
</evidence>
<keyword evidence="11" id="KW-0809">Transit peptide</keyword>
<keyword evidence="8" id="KW-0999">Mitochondrion inner membrane</keyword>
<evidence type="ECO:0000256" key="2">
    <source>
        <dbReference type="ARBA" id="ARBA00004569"/>
    </source>
</evidence>
<evidence type="ECO:0000256" key="8">
    <source>
        <dbReference type="ARBA" id="ARBA00022792"/>
    </source>
</evidence>
<evidence type="ECO:0000256" key="23">
    <source>
        <dbReference type="ARBA" id="ARBA00047734"/>
    </source>
</evidence>
<keyword evidence="5" id="KW-1003">Cell membrane</keyword>
<keyword evidence="12" id="KW-0443">Lipid metabolism</keyword>
<comment type="catalytic activity">
    <reaction evidence="23">
        <text>hexadecanoyl-CoA + H2O = hexadecanoate + CoA + H(+)</text>
        <dbReference type="Rhea" id="RHEA:16645"/>
        <dbReference type="ChEBI" id="CHEBI:7896"/>
        <dbReference type="ChEBI" id="CHEBI:15377"/>
        <dbReference type="ChEBI" id="CHEBI:15378"/>
        <dbReference type="ChEBI" id="CHEBI:57287"/>
        <dbReference type="ChEBI" id="CHEBI:57379"/>
        <dbReference type="EC" id="3.1.2.2"/>
    </reaction>
    <physiologicalReaction direction="left-to-right" evidence="23">
        <dbReference type="Rhea" id="RHEA:16646"/>
    </physiologicalReaction>
</comment>
<dbReference type="GO" id="GO:0006915">
    <property type="term" value="P:apoptotic process"/>
    <property type="evidence" value="ECO:0007669"/>
    <property type="project" value="UniProtKB-KW"/>
</dbReference>
<comment type="catalytic activity">
    <reaction evidence="25">
        <text>dodecanoyl-CoA + H2O = dodecanoate + CoA + H(+)</text>
        <dbReference type="Rhea" id="RHEA:30135"/>
        <dbReference type="ChEBI" id="CHEBI:15377"/>
        <dbReference type="ChEBI" id="CHEBI:15378"/>
        <dbReference type="ChEBI" id="CHEBI:18262"/>
        <dbReference type="ChEBI" id="CHEBI:57287"/>
        <dbReference type="ChEBI" id="CHEBI:57375"/>
    </reaction>
    <physiologicalReaction direction="left-to-right" evidence="25">
        <dbReference type="Rhea" id="RHEA:30136"/>
    </physiologicalReaction>
</comment>
<keyword evidence="14" id="KW-0472">Membrane</keyword>